<proteinExistence type="predicted"/>
<dbReference type="InterPro" id="IPR027417">
    <property type="entry name" value="P-loop_NTPase"/>
</dbReference>
<dbReference type="GO" id="GO:0000155">
    <property type="term" value="F:phosphorelay sensor kinase activity"/>
    <property type="evidence" value="ECO:0007669"/>
    <property type="project" value="InterPro"/>
</dbReference>
<dbReference type="GO" id="GO:0006109">
    <property type="term" value="P:regulation of carbohydrate metabolic process"/>
    <property type="evidence" value="ECO:0007669"/>
    <property type="project" value="InterPro"/>
</dbReference>
<dbReference type="RefSeq" id="WP_096612624.1">
    <property type="nucleotide sequence ID" value="NZ_NWVD01000004.1"/>
</dbReference>
<name>A0A2A4HWA2_9SPHN</name>
<dbReference type="CDD" id="cd01918">
    <property type="entry name" value="HprK_C"/>
    <property type="match status" value="1"/>
</dbReference>
<dbReference type="PANTHER" id="PTHR30305:SF1">
    <property type="entry name" value="HPR KINASE_PHOSPHORYLASE"/>
    <property type="match status" value="1"/>
</dbReference>
<dbReference type="PANTHER" id="PTHR30305">
    <property type="entry name" value="PROTEIN YJDM-RELATED"/>
    <property type="match status" value="1"/>
</dbReference>
<organism evidence="2 3">
    <name type="scientific">Sphingomonas ginsenosidimutans</name>
    <dbReference type="NCBI Taxonomy" id="862134"/>
    <lineage>
        <taxon>Bacteria</taxon>
        <taxon>Pseudomonadati</taxon>
        <taxon>Pseudomonadota</taxon>
        <taxon>Alphaproteobacteria</taxon>
        <taxon>Sphingomonadales</taxon>
        <taxon>Sphingomonadaceae</taxon>
        <taxon>Sphingomonas</taxon>
    </lineage>
</organism>
<feature type="domain" description="HPr kinase/phosphorylase C-terminal" evidence="1">
    <location>
        <begin position="3"/>
        <end position="79"/>
    </location>
</feature>
<dbReference type="GO" id="GO:0005524">
    <property type="term" value="F:ATP binding"/>
    <property type="evidence" value="ECO:0007669"/>
    <property type="project" value="InterPro"/>
</dbReference>
<evidence type="ECO:0000313" key="3">
    <source>
        <dbReference type="Proteomes" id="UP000218784"/>
    </source>
</evidence>
<evidence type="ECO:0000259" key="1">
    <source>
        <dbReference type="Pfam" id="PF07475"/>
    </source>
</evidence>
<dbReference type="Gene3D" id="3.40.50.300">
    <property type="entry name" value="P-loop containing nucleotide triphosphate hydrolases"/>
    <property type="match status" value="1"/>
</dbReference>
<dbReference type="Pfam" id="PF07475">
    <property type="entry name" value="Hpr_kinase_C"/>
    <property type="match status" value="1"/>
</dbReference>
<reference evidence="2 3" key="1">
    <citation type="submission" date="2017-09" db="EMBL/GenBank/DDBJ databases">
        <title>Sphingomonas ginsenosidimutans KACC 14949, whole genome shotgun sequence.</title>
        <authorList>
            <person name="Feng G."/>
            <person name="Zhu H."/>
        </authorList>
    </citation>
    <scope>NUCLEOTIDE SEQUENCE [LARGE SCALE GENOMIC DNA]</scope>
    <source>
        <strain evidence="2 3">KACC 14949</strain>
    </source>
</reference>
<dbReference type="InterPro" id="IPR011104">
    <property type="entry name" value="Hpr_kin/Pase_C"/>
</dbReference>
<dbReference type="SUPFAM" id="SSF53795">
    <property type="entry name" value="PEP carboxykinase-like"/>
    <property type="match status" value="1"/>
</dbReference>
<evidence type="ECO:0000313" key="2">
    <source>
        <dbReference type="EMBL" id="PCG08806.1"/>
    </source>
</evidence>
<dbReference type="AlphaFoldDB" id="A0A2A4HWA2"/>
<gene>
    <name evidence="2" type="ORF">COA17_11735</name>
</gene>
<dbReference type="EMBL" id="NWVD01000004">
    <property type="protein sequence ID" value="PCG08806.1"/>
    <property type="molecule type" value="Genomic_DNA"/>
</dbReference>
<comment type="caution">
    <text evidence="2">The sequence shown here is derived from an EMBL/GenBank/DDBJ whole genome shotgun (WGS) entry which is preliminary data.</text>
</comment>
<dbReference type="Proteomes" id="UP000218784">
    <property type="component" value="Unassembled WGS sequence"/>
</dbReference>
<keyword evidence="3" id="KW-1185">Reference proteome</keyword>
<protein>
    <submittedName>
        <fullName evidence="2">Aldolase</fullName>
    </submittedName>
</protein>
<sequence>MTDTLTLHATTVAIGGWGVIITGRSGAGKSDLALRLIDRGAELVSDDYTVLTASDGVLTAAAPATIAGRMEVRGIGIVDWPYRIVAPVVMAVALGDEDERMPDPQMIEIAGVTLPQVVIDPRWPSAPIKVEWALARAVEAAR</sequence>
<accession>A0A2A4HWA2</accession>